<evidence type="ECO:0000256" key="1">
    <source>
        <dbReference type="ARBA" id="ARBA00007381"/>
    </source>
</evidence>
<dbReference type="Gene3D" id="3.90.640.10">
    <property type="entry name" value="Actin, Chain A, domain 4"/>
    <property type="match status" value="1"/>
</dbReference>
<dbReference type="GO" id="GO:0005524">
    <property type="term" value="F:ATP binding"/>
    <property type="evidence" value="ECO:0007669"/>
    <property type="project" value="UniProtKB-KW"/>
</dbReference>
<comment type="similarity">
    <text evidence="1 4">Belongs to the heat shock protein 70 family.</text>
</comment>
<evidence type="ECO:0000256" key="2">
    <source>
        <dbReference type="ARBA" id="ARBA00022741"/>
    </source>
</evidence>
<dbReference type="Gene3D" id="3.30.420.40">
    <property type="match status" value="2"/>
</dbReference>
<reference evidence="5 6" key="1">
    <citation type="submission" date="2017-09" db="EMBL/GenBank/DDBJ databases">
        <authorList>
            <person name="Ehlers B."/>
            <person name="Leendertz F.H."/>
        </authorList>
    </citation>
    <scope>NUCLEOTIDE SEQUENCE [LARGE SCALE GENOMIC DNA]</scope>
    <source>
        <strain evidence="5 6">DSM 16848</strain>
    </source>
</reference>
<dbReference type="PROSITE" id="PS00329">
    <property type="entry name" value="HSP70_2"/>
    <property type="match status" value="1"/>
</dbReference>
<dbReference type="GO" id="GO:0140662">
    <property type="term" value="F:ATP-dependent protein folding chaperone"/>
    <property type="evidence" value="ECO:0007669"/>
    <property type="project" value="InterPro"/>
</dbReference>
<dbReference type="OrthoDB" id="9766019at2"/>
<evidence type="ECO:0000313" key="6">
    <source>
        <dbReference type="Proteomes" id="UP000219669"/>
    </source>
</evidence>
<dbReference type="AlphaFoldDB" id="A0A286E441"/>
<dbReference type="SUPFAM" id="SSF53067">
    <property type="entry name" value="Actin-like ATPase domain"/>
    <property type="match status" value="2"/>
</dbReference>
<dbReference type="PRINTS" id="PR00301">
    <property type="entry name" value="HEATSHOCK70"/>
</dbReference>
<keyword evidence="3 4" id="KW-0067">ATP-binding</keyword>
<organism evidence="5 6">
    <name type="scientific">Alysiella filiformis DSM 16848</name>
    <dbReference type="NCBI Taxonomy" id="1120981"/>
    <lineage>
        <taxon>Bacteria</taxon>
        <taxon>Pseudomonadati</taxon>
        <taxon>Pseudomonadota</taxon>
        <taxon>Betaproteobacteria</taxon>
        <taxon>Neisseriales</taxon>
        <taxon>Neisseriaceae</taxon>
        <taxon>Alysiella</taxon>
    </lineage>
</organism>
<dbReference type="Proteomes" id="UP000219669">
    <property type="component" value="Unassembled WGS sequence"/>
</dbReference>
<dbReference type="InterPro" id="IPR043129">
    <property type="entry name" value="ATPase_NBD"/>
</dbReference>
<dbReference type="InterPro" id="IPR029047">
    <property type="entry name" value="HSP70_peptide-bd_sf"/>
</dbReference>
<name>A0A286E441_9NEIS</name>
<dbReference type="RefSeq" id="WP_097113470.1">
    <property type="nucleotide sequence ID" value="NZ_CP083931.1"/>
</dbReference>
<accession>A0A286E441</accession>
<dbReference type="PANTHER" id="PTHR19375">
    <property type="entry name" value="HEAT SHOCK PROTEIN 70KDA"/>
    <property type="match status" value="1"/>
</dbReference>
<dbReference type="InterPro" id="IPR018181">
    <property type="entry name" value="Heat_shock_70_CS"/>
</dbReference>
<protein>
    <submittedName>
        <fullName evidence="5">Molecular chaperone HscC</fullName>
    </submittedName>
</protein>
<gene>
    <name evidence="5" type="ORF">SAMN02746062_00381</name>
</gene>
<dbReference type="InterPro" id="IPR013126">
    <property type="entry name" value="Hsp_70_fam"/>
</dbReference>
<dbReference type="EMBL" id="OCNF01000002">
    <property type="protein sequence ID" value="SOD65677.1"/>
    <property type="molecule type" value="Genomic_DNA"/>
</dbReference>
<dbReference type="Pfam" id="PF00012">
    <property type="entry name" value="HSP70"/>
    <property type="match status" value="1"/>
</dbReference>
<dbReference type="PROSITE" id="PS00297">
    <property type="entry name" value="HSP70_1"/>
    <property type="match status" value="1"/>
</dbReference>
<sequence>MNTPIGIDLGTTNSLIAIFKDGATEIIPNQHGHLLTPSVVSVDEQDNIIVGIAARERLSTAPHLTAAAFKRFMGTDKIFKLGKREFRAEELSALILGSLKADAEAHLGETVRDVVITVPAYFNAIQRQATQHAAQMAGLNVLRLLNEPTAAGLAYDLQEKPDDTRFLIYDLGGGTFDVSVLDYFDGVVQVSASAGDNHLGGEDFVQVLRHIFLNKVSGSLKANEKEKLLHSKELWQTLETAKRHLGKEERSEITFHYQEQTLQATISRAEFEKAAEPLMARLRQPLERALRDAKLSPNDIDGIITVGGASRMPMIRQSIAQLFRRIALVSVNPDEAIARGAAVQAALIARNESVEETVLTDVMPFSLGTEVAQYLSENEIVGGRFEPIIERNMAVPISREKTFNTMRDNQTQMVIEVLQGESMLARENVKLGELTVKIPAKKAGEVSIDVRFSYDINGLLEVDVSNKDLNIQVNQVFQHNNQTLTPEEVAASRAKLAALKIHPREQQQNVYLLEKAKRLYEECLGDDRHHISHAVARFESALNSQDEKTIKLAQKQLGEFLERYDGGWLL</sequence>
<evidence type="ECO:0000313" key="5">
    <source>
        <dbReference type="EMBL" id="SOD65677.1"/>
    </source>
</evidence>
<proteinExistence type="inferred from homology"/>
<dbReference type="SUPFAM" id="SSF100920">
    <property type="entry name" value="Heat shock protein 70kD (HSP70), peptide-binding domain"/>
    <property type="match status" value="1"/>
</dbReference>
<keyword evidence="6" id="KW-1185">Reference proteome</keyword>
<dbReference type="FunFam" id="3.30.420.40:FF:000144">
    <property type="entry name" value="Molecular chaperone HscC"/>
    <property type="match status" value="1"/>
</dbReference>
<dbReference type="CDD" id="cd10235">
    <property type="entry name" value="ASKHA_NBD_HSP70_HscC"/>
    <property type="match status" value="1"/>
</dbReference>
<evidence type="ECO:0000256" key="3">
    <source>
        <dbReference type="ARBA" id="ARBA00022840"/>
    </source>
</evidence>
<dbReference type="InterPro" id="IPR042030">
    <property type="entry name" value="HscC_NBD"/>
</dbReference>
<dbReference type="Gene3D" id="2.60.34.10">
    <property type="entry name" value="Substrate Binding Domain Of DNAk, Chain A, domain 1"/>
    <property type="match status" value="1"/>
</dbReference>
<keyword evidence="2 4" id="KW-0547">Nucleotide-binding</keyword>
<evidence type="ECO:0000256" key="4">
    <source>
        <dbReference type="RuleBase" id="RU003322"/>
    </source>
</evidence>